<feature type="compositionally biased region" description="Polar residues" evidence="2">
    <location>
        <begin position="228"/>
        <end position="243"/>
    </location>
</feature>
<dbReference type="AlphaFoldDB" id="A0A183AVY1"/>
<feature type="compositionally biased region" description="Basic and acidic residues" evidence="2">
    <location>
        <begin position="430"/>
        <end position="446"/>
    </location>
</feature>
<feature type="coiled-coil region" evidence="1">
    <location>
        <begin position="378"/>
        <end position="405"/>
    </location>
</feature>
<feature type="compositionally biased region" description="Polar residues" evidence="2">
    <location>
        <begin position="941"/>
        <end position="950"/>
    </location>
</feature>
<keyword evidence="4" id="KW-1185">Reference proteome</keyword>
<evidence type="ECO:0000313" key="5">
    <source>
        <dbReference type="WBParaSite" id="ECPE_0001115001-mRNA-1"/>
    </source>
</evidence>
<feature type="compositionally biased region" description="Basic and acidic residues" evidence="2">
    <location>
        <begin position="657"/>
        <end position="677"/>
    </location>
</feature>
<reference evidence="3 4" key="2">
    <citation type="submission" date="2018-11" db="EMBL/GenBank/DDBJ databases">
        <authorList>
            <consortium name="Pathogen Informatics"/>
        </authorList>
    </citation>
    <scope>NUCLEOTIDE SEQUENCE [LARGE SCALE GENOMIC DNA]</scope>
    <source>
        <strain evidence="3 4">Egypt</strain>
    </source>
</reference>
<dbReference type="OrthoDB" id="6280533at2759"/>
<name>A0A183AVY1_9TREM</name>
<feature type="region of interest" description="Disordered" evidence="2">
    <location>
        <begin position="730"/>
        <end position="755"/>
    </location>
</feature>
<organism evidence="5">
    <name type="scientific">Echinostoma caproni</name>
    <dbReference type="NCBI Taxonomy" id="27848"/>
    <lineage>
        <taxon>Eukaryota</taxon>
        <taxon>Metazoa</taxon>
        <taxon>Spiralia</taxon>
        <taxon>Lophotrochozoa</taxon>
        <taxon>Platyhelminthes</taxon>
        <taxon>Trematoda</taxon>
        <taxon>Digenea</taxon>
        <taxon>Plagiorchiida</taxon>
        <taxon>Echinostomata</taxon>
        <taxon>Echinostomatoidea</taxon>
        <taxon>Echinostomatidae</taxon>
        <taxon>Echinostoma</taxon>
    </lineage>
</organism>
<evidence type="ECO:0000256" key="1">
    <source>
        <dbReference type="SAM" id="Coils"/>
    </source>
</evidence>
<dbReference type="Proteomes" id="UP000272942">
    <property type="component" value="Unassembled WGS sequence"/>
</dbReference>
<feature type="region of interest" description="Disordered" evidence="2">
    <location>
        <begin position="915"/>
        <end position="950"/>
    </location>
</feature>
<feature type="compositionally biased region" description="Low complexity" evidence="2">
    <location>
        <begin position="281"/>
        <end position="305"/>
    </location>
</feature>
<reference evidence="5" key="1">
    <citation type="submission" date="2016-06" db="UniProtKB">
        <authorList>
            <consortium name="WormBaseParasite"/>
        </authorList>
    </citation>
    <scope>IDENTIFICATION</scope>
</reference>
<feature type="region of interest" description="Disordered" evidence="2">
    <location>
        <begin position="653"/>
        <end position="677"/>
    </location>
</feature>
<feature type="region of interest" description="Disordered" evidence="2">
    <location>
        <begin position="1"/>
        <end position="46"/>
    </location>
</feature>
<feature type="compositionally biased region" description="Polar residues" evidence="2">
    <location>
        <begin position="183"/>
        <end position="194"/>
    </location>
</feature>
<feature type="compositionally biased region" description="Polar residues" evidence="2">
    <location>
        <begin position="744"/>
        <end position="753"/>
    </location>
</feature>
<accession>A0A183AVY1</accession>
<evidence type="ECO:0000313" key="3">
    <source>
        <dbReference type="EMBL" id="VDP88081.1"/>
    </source>
</evidence>
<evidence type="ECO:0000313" key="4">
    <source>
        <dbReference type="Proteomes" id="UP000272942"/>
    </source>
</evidence>
<feature type="compositionally biased region" description="Polar residues" evidence="2">
    <location>
        <begin position="915"/>
        <end position="925"/>
    </location>
</feature>
<feature type="compositionally biased region" description="Basic and acidic residues" evidence="2">
    <location>
        <begin position="247"/>
        <end position="258"/>
    </location>
</feature>
<proteinExistence type="predicted"/>
<feature type="region of interest" description="Disordered" evidence="2">
    <location>
        <begin position="183"/>
        <end position="305"/>
    </location>
</feature>
<feature type="region of interest" description="Disordered" evidence="2">
    <location>
        <begin position="430"/>
        <end position="451"/>
    </location>
</feature>
<keyword evidence="1" id="KW-0175">Coiled coil</keyword>
<evidence type="ECO:0000256" key="2">
    <source>
        <dbReference type="SAM" id="MobiDB-lite"/>
    </source>
</evidence>
<dbReference type="WBParaSite" id="ECPE_0001115001-mRNA-1">
    <property type="protein sequence ID" value="ECPE_0001115001-mRNA-1"/>
    <property type="gene ID" value="ECPE_0001115001"/>
</dbReference>
<dbReference type="EMBL" id="UZAN01050226">
    <property type="protein sequence ID" value="VDP88081.1"/>
    <property type="molecule type" value="Genomic_DNA"/>
</dbReference>
<protein>
    <submittedName>
        <fullName evidence="5">Non-specific serine/threonine protein kinase</fullName>
    </submittedName>
</protein>
<gene>
    <name evidence="3" type="ORF">ECPE_LOCUS11116</name>
</gene>
<sequence>MREDSRIWNQKPHVQSGSNHFDRITTTEANGSGAGETGKCRERPSTTSYKKTINPITYPNVLLQSALQRPVISSLRPGTAGRSRPLGTLRIFYLSKPLSYNEPQNIHYRSNEDRQWVMDANDPENIDTYISSTTEDIPLSTQTTPRTKSAKPITTITNACHNSSEDEEPTIFEDLSLLNPNKTKNTVNNCTFRTTQERRSGGLPPSGSRAPRRVASATVRQKPKLATSRKSSYSQAYRSSPWSQYRMHTECEEPRDRTQGSTPNGNGHCSSISELLQLLRPPTNGNSPSPGSRVRSSASNSTNISSVPCLSVSPVTFQLAKTPRMLIPRRNSKQPMTEYQGFQKSMTISREYSFVLDQGSRVVDEAARPKTASAHMDCQKHLENLNEAENKTDQTESTIKQIRESIATKTPAPSEMSFAQRTLSEEFWEEKLSQDVKEDPGSKENELLDPAPPEIEVKIGDYLVSSHIDPVHIELKDTTLVACPPKIIFEENAENVSMKNDIFIENASAVINLTLPSQEMITHKEHKIESNILSLGEFEPTVSVTSKPAERSFSDVCLISDEVHSSKTRENTILSQNWVTDTENQVLRNREEHTIEKVRSENSQPILSIQPLQLSNTTPNLSPDTSFIAQKSSDLNVKLTLLNKKASALEQQLNQSKTEKLNRQSEEVHTGTRDSADCSVEREDIIPPTEKASLTIDIQLQHANFSDEKSHNTSAENCDIALRDAKEDNITYEPFPPHTESELGASNEQNLGGTDNLEFSVEPLCASLATNVTVPDKNTLQELPKKEKRITRSTFTPCSVHKTPLISSIIPPKVMPSITQSNITAQLLCTETLTELCKDEQPKELADMNSAEESRNSATYPLKSILKRSCLSGRSSSNDINAGLEVVPSFSRSSFNRWTIYTGQQSTSIGRNITRRPQSAQTGHRNSLFGEINTRHGGTTGSYSKSPRSSGATRRSIVRFDIKNNSIFEFHPFDIVQTSFSTND</sequence>
<feature type="compositionally biased region" description="Polar residues" evidence="2">
    <location>
        <begin position="259"/>
        <end position="274"/>
    </location>
</feature>